<gene>
    <name evidence="2" type="ORF">RUM43_000662</name>
</gene>
<organism evidence="2 3">
    <name type="scientific">Polyplax serrata</name>
    <name type="common">Common mouse louse</name>
    <dbReference type="NCBI Taxonomy" id="468196"/>
    <lineage>
        <taxon>Eukaryota</taxon>
        <taxon>Metazoa</taxon>
        <taxon>Ecdysozoa</taxon>
        <taxon>Arthropoda</taxon>
        <taxon>Hexapoda</taxon>
        <taxon>Insecta</taxon>
        <taxon>Pterygota</taxon>
        <taxon>Neoptera</taxon>
        <taxon>Paraneoptera</taxon>
        <taxon>Psocodea</taxon>
        <taxon>Troctomorpha</taxon>
        <taxon>Phthiraptera</taxon>
        <taxon>Anoplura</taxon>
        <taxon>Polyplacidae</taxon>
        <taxon>Polyplax</taxon>
    </lineage>
</organism>
<dbReference type="AlphaFoldDB" id="A0AAN8XPD6"/>
<feature type="transmembrane region" description="Helical" evidence="1">
    <location>
        <begin position="107"/>
        <end position="127"/>
    </location>
</feature>
<name>A0AAN8XPD6_POLSC</name>
<dbReference type="EMBL" id="JAWJWE010000001">
    <property type="protein sequence ID" value="KAK6644395.1"/>
    <property type="molecule type" value="Genomic_DNA"/>
</dbReference>
<protein>
    <submittedName>
        <fullName evidence="2">Uncharacterized protein</fullName>
    </submittedName>
</protein>
<keyword evidence="1" id="KW-0472">Membrane</keyword>
<evidence type="ECO:0000313" key="2">
    <source>
        <dbReference type="EMBL" id="KAK6644395.1"/>
    </source>
</evidence>
<sequence>MEDGRYLRVQVMGKDSWIYSWRKDNAGHQCHGPNVLKFLVLFNNVDAKLVKKIYKKIENYTENKNVGACVALEVSSRNASWVTMGLIGGLLYGFCTSDENNTGGKMLTCAILGGTLMGIMGNILMWVDIVEPPDHLTEEHNNTLHMYSA</sequence>
<evidence type="ECO:0000256" key="1">
    <source>
        <dbReference type="SAM" id="Phobius"/>
    </source>
</evidence>
<keyword evidence="1" id="KW-1133">Transmembrane helix</keyword>
<dbReference type="Proteomes" id="UP001372834">
    <property type="component" value="Unassembled WGS sequence"/>
</dbReference>
<evidence type="ECO:0000313" key="3">
    <source>
        <dbReference type="Proteomes" id="UP001372834"/>
    </source>
</evidence>
<proteinExistence type="predicted"/>
<accession>A0AAN8XPD6</accession>
<comment type="caution">
    <text evidence="2">The sequence shown here is derived from an EMBL/GenBank/DDBJ whole genome shotgun (WGS) entry which is preliminary data.</text>
</comment>
<reference evidence="2 3" key="1">
    <citation type="submission" date="2023-10" db="EMBL/GenBank/DDBJ databases">
        <title>Genomes of two closely related lineages of the louse Polyplax serrata with different host specificities.</title>
        <authorList>
            <person name="Martinu J."/>
            <person name="Tarabai H."/>
            <person name="Stefka J."/>
            <person name="Hypsa V."/>
        </authorList>
    </citation>
    <scope>NUCLEOTIDE SEQUENCE [LARGE SCALE GENOMIC DNA]</scope>
    <source>
        <strain evidence="2">HR10_N</strain>
    </source>
</reference>
<keyword evidence="1" id="KW-0812">Transmembrane</keyword>